<evidence type="ECO:0000256" key="1">
    <source>
        <dbReference type="SAM" id="MobiDB-lite"/>
    </source>
</evidence>
<feature type="compositionally biased region" description="Pro residues" evidence="1">
    <location>
        <begin position="93"/>
        <end position="104"/>
    </location>
</feature>
<dbReference type="RefSeq" id="WP_179780853.1">
    <property type="nucleotide sequence ID" value="NZ_JACCHK010000001.1"/>
</dbReference>
<dbReference type="Proteomes" id="UP000523545">
    <property type="component" value="Unassembled WGS sequence"/>
</dbReference>
<comment type="caution">
    <text evidence="3">The sequence shown here is derived from an EMBL/GenBank/DDBJ whole genome shotgun (WGS) entry which is preliminary data.</text>
</comment>
<sequence length="315" mass="33377">MSRELSEMYRSLAADADARDLGVPEVLRHQADRRARLRAAGSTLAVALVVVGVAVGTQVVAPQSATVPSPAGTPTPPAPSSASPSPSVTGGPASPPASPTPPGRSPGTTATSPGVTGAAQPTTPTSIPDRAFFRLAAANQIGIAPEFRDLEVLPNLCGARFSSEGAIVQRRARNVVYKLPQNPGAGHVPDGTYTHSITIYRAGRADDLLDELRRAVRDCPQQERPGDSAPVLSRQRLLTDTRYGDESVLFEMRRPDQDVNGDPTGVEDVRLIRAIRVGDVVTILWEQGWENTYSQRAQVDADSARAVAAVKVWLG</sequence>
<feature type="compositionally biased region" description="Low complexity" evidence="1">
    <location>
        <begin position="80"/>
        <end position="92"/>
    </location>
</feature>
<evidence type="ECO:0000313" key="3">
    <source>
        <dbReference type="EMBL" id="NYH43224.1"/>
    </source>
</evidence>
<dbReference type="AlphaFoldDB" id="A0A7Y9X1M5"/>
<feature type="compositionally biased region" description="Low complexity" evidence="1">
    <location>
        <begin position="105"/>
        <end position="114"/>
    </location>
</feature>
<feature type="transmembrane region" description="Helical" evidence="2">
    <location>
        <begin position="37"/>
        <end position="61"/>
    </location>
</feature>
<reference evidence="3 4" key="1">
    <citation type="submission" date="2020-07" db="EMBL/GenBank/DDBJ databases">
        <title>Sequencing the genomes of 1000 actinobacteria strains.</title>
        <authorList>
            <person name="Klenk H.-P."/>
        </authorList>
    </citation>
    <scope>NUCLEOTIDE SEQUENCE [LARGE SCALE GENOMIC DNA]</scope>
    <source>
        <strain evidence="3 4">DSM 45876</strain>
    </source>
</reference>
<feature type="region of interest" description="Disordered" evidence="1">
    <location>
        <begin position="64"/>
        <end position="126"/>
    </location>
</feature>
<keyword evidence="2" id="KW-1133">Transmembrane helix</keyword>
<gene>
    <name evidence="3" type="ORF">HNR22_002951</name>
</gene>
<dbReference type="EMBL" id="JACCHK010000001">
    <property type="protein sequence ID" value="NYH43224.1"/>
    <property type="molecule type" value="Genomic_DNA"/>
</dbReference>
<evidence type="ECO:0000256" key="2">
    <source>
        <dbReference type="SAM" id="Phobius"/>
    </source>
</evidence>
<name>A0A7Y9X1M5_9ACTN</name>
<keyword evidence="2" id="KW-0812">Transmembrane</keyword>
<keyword evidence="2" id="KW-0472">Membrane</keyword>
<organism evidence="3 4">
    <name type="scientific">Micromonospora jinlongensis</name>
    <dbReference type="NCBI Taxonomy" id="1287877"/>
    <lineage>
        <taxon>Bacteria</taxon>
        <taxon>Bacillati</taxon>
        <taxon>Actinomycetota</taxon>
        <taxon>Actinomycetes</taxon>
        <taxon>Micromonosporales</taxon>
        <taxon>Micromonosporaceae</taxon>
        <taxon>Micromonospora</taxon>
    </lineage>
</organism>
<keyword evidence="4" id="KW-1185">Reference proteome</keyword>
<accession>A0A7Y9X1M5</accession>
<proteinExistence type="predicted"/>
<evidence type="ECO:0000313" key="4">
    <source>
        <dbReference type="Proteomes" id="UP000523545"/>
    </source>
</evidence>
<protein>
    <submittedName>
        <fullName evidence="3">Uncharacterized protein</fullName>
    </submittedName>
</protein>